<dbReference type="InterPro" id="IPR044742">
    <property type="entry name" value="DEAD/DEAH_RhlB"/>
</dbReference>
<evidence type="ECO:0000259" key="9">
    <source>
        <dbReference type="PROSITE" id="PS51194"/>
    </source>
</evidence>
<sequence>MMDFATLPLSPEQLHNLKELGYTQMRPIQAMSLPAILEGKDVRGQAETGSGKTLAFGLGIMQKINPRFFGAQGIVLCPTRELADQVAQQIRKLARPLANIKVLTLCGGSALKPQIESLKHGAHIIVGTPGRILDLVRGQHLDLSQIKVFVLDEADRMMDMGFFEDIGEISQATPLRKQTLFFSATYPEHILKMSEGFQRNPVVVETGPEAVNRNLDHLFFKTSDETRFGDCVHLLKHYRPTSTLAFCNTKAQCEALADYLNAQGIKSLVLHGDMEQRDREDVLVQFINRSCSVLVATDVAARGLDIDSLDAIINIELTPNVATHIHRIGRTGRKEAKGLALNLVTDKEMYRAERITQNVDLPVEWLELPTRGKQKPLIAPMLTICIRGGKKNKLRAGDILGAITKDLGYPGSAVGKINIYDFVSFVAIERDLAEEVITRLRQTNIKGKQWLMRFM</sequence>
<dbReference type="PANTHER" id="PTHR47959:SF1">
    <property type="entry name" value="ATP-DEPENDENT RNA HELICASE DBPA"/>
    <property type="match status" value="1"/>
</dbReference>
<accession>A0A7Y4LAR4</accession>
<evidence type="ECO:0000256" key="3">
    <source>
        <dbReference type="ARBA" id="ARBA00022806"/>
    </source>
</evidence>
<dbReference type="Gene3D" id="3.40.50.300">
    <property type="entry name" value="P-loop containing nucleotide triphosphate hydrolases"/>
    <property type="match status" value="2"/>
</dbReference>
<proteinExistence type="inferred from homology"/>
<gene>
    <name evidence="11" type="primary">dbpA</name>
    <name evidence="11" type="ORF">HKX40_08330</name>
</gene>
<dbReference type="Proteomes" id="UP000541421">
    <property type="component" value="Unassembled WGS sequence"/>
</dbReference>
<dbReference type="SUPFAM" id="SSF52540">
    <property type="entry name" value="P-loop containing nucleoside triphosphate hydrolases"/>
    <property type="match status" value="1"/>
</dbReference>
<dbReference type="PROSITE" id="PS00039">
    <property type="entry name" value="DEAD_ATP_HELICASE"/>
    <property type="match status" value="1"/>
</dbReference>
<evidence type="ECO:0000256" key="7">
    <source>
        <dbReference type="RuleBase" id="RU000492"/>
    </source>
</evidence>
<dbReference type="InterPro" id="IPR000629">
    <property type="entry name" value="RNA-helicase_DEAD-box_CS"/>
</dbReference>
<evidence type="ECO:0000313" key="12">
    <source>
        <dbReference type="Proteomes" id="UP000541421"/>
    </source>
</evidence>
<dbReference type="PANTHER" id="PTHR47959">
    <property type="entry name" value="ATP-DEPENDENT RNA HELICASE RHLE-RELATED"/>
    <property type="match status" value="1"/>
</dbReference>
<keyword evidence="3 7" id="KW-0347">Helicase</keyword>
<organism evidence="11 12">
    <name type="scientific">Pelistega europaea</name>
    <dbReference type="NCBI Taxonomy" id="106147"/>
    <lineage>
        <taxon>Bacteria</taxon>
        <taxon>Pseudomonadati</taxon>
        <taxon>Pseudomonadota</taxon>
        <taxon>Betaproteobacteria</taxon>
        <taxon>Burkholderiales</taxon>
        <taxon>Alcaligenaceae</taxon>
        <taxon>Pelistega</taxon>
    </lineage>
</organism>
<dbReference type="PROSITE" id="PS51192">
    <property type="entry name" value="HELICASE_ATP_BIND_1"/>
    <property type="match status" value="1"/>
</dbReference>
<evidence type="ECO:0000259" key="10">
    <source>
        <dbReference type="PROSITE" id="PS51195"/>
    </source>
</evidence>
<dbReference type="InterPro" id="IPR014014">
    <property type="entry name" value="RNA_helicase_DEAD_Q_motif"/>
</dbReference>
<dbReference type="InterPro" id="IPR011545">
    <property type="entry name" value="DEAD/DEAH_box_helicase_dom"/>
</dbReference>
<protein>
    <submittedName>
        <fullName evidence="11">ATP-dependent RNA helicase DbpA</fullName>
        <ecNumber evidence="11">3.6.4.13</ecNumber>
    </submittedName>
</protein>
<comment type="similarity">
    <text evidence="5 7">Belongs to the DEAD box helicase family.</text>
</comment>
<evidence type="ECO:0000259" key="8">
    <source>
        <dbReference type="PROSITE" id="PS51192"/>
    </source>
</evidence>
<dbReference type="GO" id="GO:0005524">
    <property type="term" value="F:ATP binding"/>
    <property type="evidence" value="ECO:0007669"/>
    <property type="project" value="UniProtKB-KW"/>
</dbReference>
<dbReference type="PROSITE" id="PS51194">
    <property type="entry name" value="HELICASE_CTER"/>
    <property type="match status" value="1"/>
</dbReference>
<keyword evidence="1 7" id="KW-0547">Nucleotide-binding</keyword>
<keyword evidence="12" id="KW-1185">Reference proteome</keyword>
<dbReference type="SMART" id="SM00490">
    <property type="entry name" value="HELICc"/>
    <property type="match status" value="1"/>
</dbReference>
<feature type="short sequence motif" description="Q motif" evidence="6">
    <location>
        <begin position="2"/>
        <end position="30"/>
    </location>
</feature>
<dbReference type="InterPro" id="IPR050079">
    <property type="entry name" value="DEAD_box_RNA_helicase"/>
</dbReference>
<keyword evidence="4 7" id="KW-0067">ATP-binding</keyword>
<dbReference type="EMBL" id="JABGBO010000008">
    <property type="protein sequence ID" value="NOL50140.1"/>
    <property type="molecule type" value="Genomic_DNA"/>
</dbReference>
<dbReference type="InterPro" id="IPR027417">
    <property type="entry name" value="P-loop_NTPase"/>
</dbReference>
<keyword evidence="2 7" id="KW-0378">Hydrolase</keyword>
<dbReference type="GO" id="GO:0005829">
    <property type="term" value="C:cytosol"/>
    <property type="evidence" value="ECO:0007669"/>
    <property type="project" value="TreeGrafter"/>
</dbReference>
<evidence type="ECO:0000256" key="2">
    <source>
        <dbReference type="ARBA" id="ARBA00022801"/>
    </source>
</evidence>
<feature type="domain" description="Helicase C-terminal" evidence="9">
    <location>
        <begin position="214"/>
        <end position="374"/>
    </location>
</feature>
<dbReference type="NCBIfam" id="NF008744">
    <property type="entry name" value="PRK11776.1"/>
    <property type="match status" value="1"/>
</dbReference>
<feature type="domain" description="DEAD-box RNA helicase Q" evidence="10">
    <location>
        <begin position="2"/>
        <end position="30"/>
    </location>
</feature>
<evidence type="ECO:0000256" key="5">
    <source>
        <dbReference type="ARBA" id="ARBA00038437"/>
    </source>
</evidence>
<dbReference type="CDD" id="cd00268">
    <property type="entry name" value="DEADc"/>
    <property type="match status" value="1"/>
</dbReference>
<dbReference type="Pfam" id="PF03880">
    <property type="entry name" value="DbpA"/>
    <property type="match status" value="1"/>
</dbReference>
<evidence type="ECO:0000256" key="1">
    <source>
        <dbReference type="ARBA" id="ARBA00022741"/>
    </source>
</evidence>
<dbReference type="EC" id="3.6.4.13" evidence="11"/>
<evidence type="ECO:0000256" key="6">
    <source>
        <dbReference type="PROSITE-ProRule" id="PRU00552"/>
    </source>
</evidence>
<evidence type="ECO:0000313" key="11">
    <source>
        <dbReference type="EMBL" id="NOL50140.1"/>
    </source>
</evidence>
<dbReference type="Pfam" id="PF00271">
    <property type="entry name" value="Helicase_C"/>
    <property type="match status" value="1"/>
</dbReference>
<dbReference type="CDD" id="cd18787">
    <property type="entry name" value="SF2_C_DEAD"/>
    <property type="match status" value="1"/>
</dbReference>
<dbReference type="PROSITE" id="PS51195">
    <property type="entry name" value="Q_MOTIF"/>
    <property type="match status" value="1"/>
</dbReference>
<name>A0A7Y4LAR4_9BURK</name>
<dbReference type="Gene3D" id="3.30.70.330">
    <property type="match status" value="1"/>
</dbReference>
<dbReference type="InterPro" id="IPR005580">
    <property type="entry name" value="DbpA/CsdA_RNA-bd_dom"/>
</dbReference>
<dbReference type="SMART" id="SM00487">
    <property type="entry name" value="DEXDc"/>
    <property type="match status" value="1"/>
</dbReference>
<dbReference type="GO" id="GO:0003724">
    <property type="term" value="F:RNA helicase activity"/>
    <property type="evidence" value="ECO:0007669"/>
    <property type="project" value="UniProtKB-EC"/>
</dbReference>
<dbReference type="InterPro" id="IPR014001">
    <property type="entry name" value="Helicase_ATP-bd"/>
</dbReference>
<comment type="caution">
    <text evidence="11">The sequence shown here is derived from an EMBL/GenBank/DDBJ whole genome shotgun (WGS) entry which is preliminary data.</text>
</comment>
<dbReference type="GO" id="GO:0003676">
    <property type="term" value="F:nucleic acid binding"/>
    <property type="evidence" value="ECO:0007669"/>
    <property type="project" value="InterPro"/>
</dbReference>
<dbReference type="GO" id="GO:0016787">
    <property type="term" value="F:hydrolase activity"/>
    <property type="evidence" value="ECO:0007669"/>
    <property type="project" value="UniProtKB-KW"/>
</dbReference>
<dbReference type="InterPro" id="IPR001650">
    <property type="entry name" value="Helicase_C-like"/>
</dbReference>
<dbReference type="AlphaFoldDB" id="A0A7Y4LAR4"/>
<feature type="domain" description="Helicase ATP-binding" evidence="8">
    <location>
        <begin position="33"/>
        <end position="204"/>
    </location>
</feature>
<dbReference type="Pfam" id="PF00270">
    <property type="entry name" value="DEAD"/>
    <property type="match status" value="1"/>
</dbReference>
<evidence type="ECO:0000256" key="4">
    <source>
        <dbReference type="ARBA" id="ARBA00022840"/>
    </source>
</evidence>
<dbReference type="InterPro" id="IPR012677">
    <property type="entry name" value="Nucleotide-bd_a/b_plait_sf"/>
</dbReference>
<reference evidence="11 12" key="1">
    <citation type="submission" date="2020-05" db="EMBL/GenBank/DDBJ databases">
        <authorList>
            <person name="Niu N."/>
        </authorList>
    </citation>
    <scope>NUCLEOTIDE SEQUENCE [LARGE SCALE GENOMIC DNA]</scope>
    <source>
        <strain evidence="11 12">LMG10982</strain>
    </source>
</reference>